<gene>
    <name evidence="2" type="ORF">PLEOSDRAFT_160863</name>
</gene>
<protein>
    <submittedName>
        <fullName evidence="2">Uncharacterized protein</fullName>
    </submittedName>
</protein>
<dbReference type="EMBL" id="KL198011">
    <property type="protein sequence ID" value="KDQ25118.1"/>
    <property type="molecule type" value="Genomic_DNA"/>
</dbReference>
<sequence length="101" mass="11098">MRSSSTNLYTPAQSVRISLPAPLGPSIHPSFSASEDLTPQHTKMRPTPNAHAPTSTPPSPDVRTFARTKAPENAVRHHPPITHIAAIAQKSRRLCRDGRYR</sequence>
<dbReference type="Proteomes" id="UP000027073">
    <property type="component" value="Unassembled WGS sequence"/>
</dbReference>
<dbReference type="VEuPathDB" id="FungiDB:PLEOSDRAFT_160863"/>
<feature type="region of interest" description="Disordered" evidence="1">
    <location>
        <begin position="1"/>
        <end position="64"/>
    </location>
</feature>
<evidence type="ECO:0000313" key="3">
    <source>
        <dbReference type="Proteomes" id="UP000027073"/>
    </source>
</evidence>
<accession>A0A067NAP0</accession>
<reference evidence="3" key="1">
    <citation type="journal article" date="2014" name="Proc. Natl. Acad. Sci. U.S.A.">
        <title>Extensive sampling of basidiomycete genomes demonstrates inadequacy of the white-rot/brown-rot paradigm for wood decay fungi.</title>
        <authorList>
            <person name="Riley R."/>
            <person name="Salamov A.A."/>
            <person name="Brown D.W."/>
            <person name="Nagy L.G."/>
            <person name="Floudas D."/>
            <person name="Held B.W."/>
            <person name="Levasseur A."/>
            <person name="Lombard V."/>
            <person name="Morin E."/>
            <person name="Otillar R."/>
            <person name="Lindquist E.A."/>
            <person name="Sun H."/>
            <person name="LaButti K.M."/>
            <person name="Schmutz J."/>
            <person name="Jabbour D."/>
            <person name="Luo H."/>
            <person name="Baker S.E."/>
            <person name="Pisabarro A.G."/>
            <person name="Walton J.D."/>
            <person name="Blanchette R.A."/>
            <person name="Henrissat B."/>
            <person name="Martin F."/>
            <person name="Cullen D."/>
            <person name="Hibbett D.S."/>
            <person name="Grigoriev I.V."/>
        </authorList>
    </citation>
    <scope>NUCLEOTIDE SEQUENCE [LARGE SCALE GENOMIC DNA]</scope>
    <source>
        <strain evidence="3">PC15</strain>
    </source>
</reference>
<proteinExistence type="predicted"/>
<dbReference type="AlphaFoldDB" id="A0A067NAP0"/>
<dbReference type="HOGENOM" id="CLU_2292866_0_0_1"/>
<evidence type="ECO:0000313" key="2">
    <source>
        <dbReference type="EMBL" id="KDQ25118.1"/>
    </source>
</evidence>
<dbReference type="InParanoid" id="A0A067NAP0"/>
<name>A0A067NAP0_PLEO1</name>
<feature type="compositionally biased region" description="Polar residues" evidence="1">
    <location>
        <begin position="29"/>
        <end position="41"/>
    </location>
</feature>
<organism evidence="2 3">
    <name type="scientific">Pleurotus ostreatus (strain PC15)</name>
    <name type="common">Oyster mushroom</name>
    <dbReference type="NCBI Taxonomy" id="1137138"/>
    <lineage>
        <taxon>Eukaryota</taxon>
        <taxon>Fungi</taxon>
        <taxon>Dikarya</taxon>
        <taxon>Basidiomycota</taxon>
        <taxon>Agaricomycotina</taxon>
        <taxon>Agaricomycetes</taxon>
        <taxon>Agaricomycetidae</taxon>
        <taxon>Agaricales</taxon>
        <taxon>Pleurotineae</taxon>
        <taxon>Pleurotaceae</taxon>
        <taxon>Pleurotus</taxon>
    </lineage>
</organism>
<feature type="compositionally biased region" description="Polar residues" evidence="1">
    <location>
        <begin position="1"/>
        <end position="16"/>
    </location>
</feature>
<evidence type="ECO:0000256" key="1">
    <source>
        <dbReference type="SAM" id="MobiDB-lite"/>
    </source>
</evidence>